<dbReference type="InterPro" id="IPR050176">
    <property type="entry name" value="LTTR"/>
</dbReference>
<dbReference type="SUPFAM" id="SSF46785">
    <property type="entry name" value="Winged helix' DNA-binding domain"/>
    <property type="match status" value="1"/>
</dbReference>
<dbReference type="Pfam" id="PF00126">
    <property type="entry name" value="HTH_1"/>
    <property type="match status" value="1"/>
</dbReference>
<evidence type="ECO:0000256" key="4">
    <source>
        <dbReference type="ARBA" id="ARBA00023163"/>
    </source>
</evidence>
<dbReference type="Proteomes" id="UP001438953">
    <property type="component" value="Unassembled WGS sequence"/>
</dbReference>
<organism evidence="6 7">
    <name type="scientific">Thioclava kandeliae</name>
    <dbReference type="NCBI Taxonomy" id="3070818"/>
    <lineage>
        <taxon>Bacteria</taxon>
        <taxon>Pseudomonadati</taxon>
        <taxon>Pseudomonadota</taxon>
        <taxon>Alphaproteobacteria</taxon>
        <taxon>Rhodobacterales</taxon>
        <taxon>Paracoccaceae</taxon>
        <taxon>Thioclava</taxon>
    </lineage>
</organism>
<dbReference type="PANTHER" id="PTHR30579:SF3">
    <property type="entry name" value="TRANSCRIPTIONAL REGULATORY PROTEIN"/>
    <property type="match status" value="1"/>
</dbReference>
<dbReference type="PANTHER" id="PTHR30579">
    <property type="entry name" value="TRANSCRIPTIONAL REGULATOR"/>
    <property type="match status" value="1"/>
</dbReference>
<dbReference type="Gene3D" id="3.40.190.290">
    <property type="match status" value="1"/>
</dbReference>
<keyword evidence="7" id="KW-1185">Reference proteome</keyword>
<dbReference type="InterPro" id="IPR036390">
    <property type="entry name" value="WH_DNA-bd_sf"/>
</dbReference>
<accession>A0ABV1SL44</accession>
<dbReference type="Pfam" id="PF03466">
    <property type="entry name" value="LysR_substrate"/>
    <property type="match status" value="1"/>
</dbReference>
<evidence type="ECO:0000256" key="3">
    <source>
        <dbReference type="ARBA" id="ARBA00023125"/>
    </source>
</evidence>
<evidence type="ECO:0000313" key="7">
    <source>
        <dbReference type="Proteomes" id="UP001438953"/>
    </source>
</evidence>
<dbReference type="InterPro" id="IPR036388">
    <property type="entry name" value="WH-like_DNA-bd_sf"/>
</dbReference>
<proteinExistence type="inferred from homology"/>
<reference evidence="6 7" key="2">
    <citation type="submission" date="2024-06" db="EMBL/GenBank/DDBJ databases">
        <title>Thioclava kandeliae sp. nov. from a rhizosphere soil sample of Kandelia candel in a mangrove.</title>
        <authorList>
            <person name="Mu T."/>
        </authorList>
    </citation>
    <scope>NUCLEOTIDE SEQUENCE [LARGE SCALE GENOMIC DNA]</scope>
    <source>
        <strain evidence="6 7">CPCC 100088</strain>
    </source>
</reference>
<keyword evidence="4" id="KW-0804">Transcription</keyword>
<feature type="domain" description="HTH lysR-type" evidence="5">
    <location>
        <begin position="2"/>
        <end position="59"/>
    </location>
</feature>
<evidence type="ECO:0000313" key="6">
    <source>
        <dbReference type="EMBL" id="MER5173627.1"/>
    </source>
</evidence>
<dbReference type="RefSeq" id="WP_339114855.1">
    <property type="nucleotide sequence ID" value="NZ_JAYWLC010000022.1"/>
</dbReference>
<dbReference type="EMBL" id="JAYWLC010000022">
    <property type="protein sequence ID" value="MER5173627.1"/>
    <property type="molecule type" value="Genomic_DNA"/>
</dbReference>
<evidence type="ECO:0000259" key="5">
    <source>
        <dbReference type="PROSITE" id="PS50931"/>
    </source>
</evidence>
<reference evidence="6 7" key="1">
    <citation type="submission" date="2024-01" db="EMBL/GenBank/DDBJ databases">
        <authorList>
            <person name="Deng Y."/>
            <person name="Su J."/>
        </authorList>
    </citation>
    <scope>NUCLEOTIDE SEQUENCE [LARGE SCALE GENOMIC DNA]</scope>
    <source>
        <strain evidence="6 7">CPCC 100088</strain>
    </source>
</reference>
<comment type="caution">
    <text evidence="6">The sequence shown here is derived from an EMBL/GenBank/DDBJ whole genome shotgun (WGS) entry which is preliminary data.</text>
</comment>
<keyword evidence="2" id="KW-0805">Transcription regulation</keyword>
<dbReference type="Gene3D" id="1.10.10.10">
    <property type="entry name" value="Winged helix-like DNA-binding domain superfamily/Winged helix DNA-binding domain"/>
    <property type="match status" value="1"/>
</dbReference>
<evidence type="ECO:0000256" key="2">
    <source>
        <dbReference type="ARBA" id="ARBA00023015"/>
    </source>
</evidence>
<keyword evidence="3" id="KW-0238">DNA-binding</keyword>
<dbReference type="CDD" id="cd05466">
    <property type="entry name" value="PBP2_LTTR_substrate"/>
    <property type="match status" value="1"/>
</dbReference>
<name>A0ABV1SL44_9RHOB</name>
<gene>
    <name evidence="6" type="ORF">VSX56_17820</name>
</gene>
<dbReference type="InterPro" id="IPR000847">
    <property type="entry name" value="LysR_HTH_N"/>
</dbReference>
<protein>
    <submittedName>
        <fullName evidence="6">LysR family transcriptional regulator</fullName>
    </submittedName>
</protein>
<dbReference type="PROSITE" id="PS50931">
    <property type="entry name" value="HTH_LYSR"/>
    <property type="match status" value="1"/>
</dbReference>
<dbReference type="InterPro" id="IPR005119">
    <property type="entry name" value="LysR_subst-bd"/>
</dbReference>
<evidence type="ECO:0000256" key="1">
    <source>
        <dbReference type="ARBA" id="ARBA00009437"/>
    </source>
</evidence>
<dbReference type="SUPFAM" id="SSF53850">
    <property type="entry name" value="Periplasmic binding protein-like II"/>
    <property type="match status" value="1"/>
</dbReference>
<sequence>MFEFRDIEMIRAITRHGGFRAASDQTGIAQSAISRRIHHLEDRLKISIFEKAGRGVRLTAVGRRLLDEAETLLESRERILNELTQGVMAGVVRLGVAETMTHTILPRMLTMLRSRHPLLRFEISIDTSDHMSEALLADELDIVILLRDLAPRGADLTPLPPVRHGWYVSRQHFDLPEPATLRDLARLPIVSFPKSTLPHRAIVQLLSPWAHEALAVHGSASLATVLHLVRQGFGIGTLPHDIVATWPHADIRELRVTEDAQLPDLEFAICHLPERAGKIGKEVTLAAVAAAD</sequence>
<comment type="similarity">
    <text evidence="1">Belongs to the LysR transcriptional regulatory family.</text>
</comment>